<dbReference type="VEuPathDB" id="AmoebaDB:NF0053340"/>
<name>A0A6A5CBB9_NAEFO</name>
<evidence type="ECO:0000256" key="1">
    <source>
        <dbReference type="SAM" id="MobiDB-lite"/>
    </source>
</evidence>
<reference evidence="3 4" key="1">
    <citation type="journal article" date="2019" name="Sci. Rep.">
        <title>Nanopore sequencing improves the draft genome of the human pathogenic amoeba Naegleria fowleri.</title>
        <authorList>
            <person name="Liechti N."/>
            <person name="Schurch N."/>
            <person name="Bruggmann R."/>
            <person name="Wittwer M."/>
        </authorList>
    </citation>
    <scope>NUCLEOTIDE SEQUENCE [LARGE SCALE GENOMIC DNA]</scope>
    <source>
        <strain evidence="3 4">ATCC 30894</strain>
    </source>
</reference>
<feature type="region of interest" description="Disordered" evidence="1">
    <location>
        <begin position="1"/>
        <end position="33"/>
    </location>
</feature>
<dbReference type="EMBL" id="VFQX01000007">
    <property type="protein sequence ID" value="KAF0982940.1"/>
    <property type="molecule type" value="Genomic_DNA"/>
</dbReference>
<evidence type="ECO:0000313" key="3">
    <source>
        <dbReference type="EMBL" id="KAF0982940.1"/>
    </source>
</evidence>
<dbReference type="InterPro" id="IPR014710">
    <property type="entry name" value="RmlC-like_jellyroll"/>
</dbReference>
<dbReference type="InterPro" id="IPR018490">
    <property type="entry name" value="cNMP-bd_dom_sf"/>
</dbReference>
<evidence type="ECO:0000259" key="2">
    <source>
        <dbReference type="PROSITE" id="PS50042"/>
    </source>
</evidence>
<sequence>MSQNRKSRILHHHTSSILNAASSSSNNTPRRSDMQHSNLFKIYDYSDQARHISLSTFYEGKPYSSQIHSRDHKAHSSIAKIVGSFELLEQVEIDKKDWKDAIKSLQKRGEIRTDYDVALLVSLAKRLKFFSDPSLELADQDIEECMRFASCETLKINDIICELEHNTRPSFFYVVLKGSVGVLLSSYPATSYYSKMGLKPNQVMSAPTESVASPRSGLSYKNICSLCTGDSFGEPFLNDIYAREGAWKWISNEETEILKIPHDVYTKTLRHKHENELKSRVKFLKTLVLPIFAGYKDSTLYELAKAFFVQHFPSRHTILRQGKEGKVMYFIKSGETAVLKRLKFQENLGHKILEYVKFVELCRLKPKEYFGERVLIYGGETTEEEQQQTNSESSSVMSPKNRYTRLASIYTTCPTVLYCINRTCFTNFFNREAVSRMQKYASTYPKEKEIRKVFSQQQSWERFKSRLVEEIIEMPKDSLTSPRSRKI</sequence>
<feature type="domain" description="Cyclic nucleotide-binding" evidence="2">
    <location>
        <begin position="291"/>
        <end position="446"/>
    </location>
</feature>
<dbReference type="SUPFAM" id="SSF51206">
    <property type="entry name" value="cAMP-binding domain-like"/>
    <property type="match status" value="2"/>
</dbReference>
<proteinExistence type="predicted"/>
<dbReference type="GeneID" id="68118134"/>
<dbReference type="Proteomes" id="UP000444721">
    <property type="component" value="Unassembled WGS sequence"/>
</dbReference>
<dbReference type="SMART" id="SM00100">
    <property type="entry name" value="cNMP"/>
    <property type="match status" value="1"/>
</dbReference>
<dbReference type="PANTHER" id="PTHR23011">
    <property type="entry name" value="CYCLIC NUCLEOTIDE-BINDING DOMAIN CONTAINING PROTEIN"/>
    <property type="match status" value="1"/>
</dbReference>
<feature type="compositionally biased region" description="Basic residues" evidence="1">
    <location>
        <begin position="1"/>
        <end position="14"/>
    </location>
</feature>
<dbReference type="VEuPathDB" id="AmoebaDB:NfTy_015740"/>
<accession>A0A6A5CBB9</accession>
<dbReference type="PROSITE" id="PS50042">
    <property type="entry name" value="CNMP_BINDING_3"/>
    <property type="match status" value="1"/>
</dbReference>
<dbReference type="VEuPathDB" id="AmoebaDB:FDP41_010919"/>
<dbReference type="OMA" id="WVANEES"/>
<organism evidence="3 4">
    <name type="scientific">Naegleria fowleri</name>
    <name type="common">Brain eating amoeba</name>
    <dbReference type="NCBI Taxonomy" id="5763"/>
    <lineage>
        <taxon>Eukaryota</taxon>
        <taxon>Discoba</taxon>
        <taxon>Heterolobosea</taxon>
        <taxon>Tetramitia</taxon>
        <taxon>Eutetramitia</taxon>
        <taxon>Vahlkampfiidae</taxon>
        <taxon>Naegleria</taxon>
    </lineage>
</organism>
<feature type="compositionally biased region" description="Low complexity" evidence="1">
    <location>
        <begin position="15"/>
        <end position="27"/>
    </location>
</feature>
<gene>
    <name evidence="3" type="ORF">FDP41_010919</name>
</gene>
<keyword evidence="4" id="KW-1185">Reference proteome</keyword>
<dbReference type="AlphaFoldDB" id="A0A6A5CBB9"/>
<comment type="caution">
    <text evidence="3">The sequence shown here is derived from an EMBL/GenBank/DDBJ whole genome shotgun (WGS) entry which is preliminary data.</text>
</comment>
<evidence type="ECO:0000313" key="4">
    <source>
        <dbReference type="Proteomes" id="UP000444721"/>
    </source>
</evidence>
<protein>
    <recommendedName>
        <fullName evidence="2">Cyclic nucleotide-binding domain-containing protein</fullName>
    </recommendedName>
</protein>
<dbReference type="PANTHER" id="PTHR23011:SF28">
    <property type="entry name" value="CYCLIC NUCLEOTIDE-BINDING DOMAIN CONTAINING PROTEIN"/>
    <property type="match status" value="1"/>
</dbReference>
<dbReference type="CDD" id="cd00038">
    <property type="entry name" value="CAP_ED"/>
    <property type="match status" value="1"/>
</dbReference>
<dbReference type="Gene3D" id="2.60.120.10">
    <property type="entry name" value="Jelly Rolls"/>
    <property type="match status" value="2"/>
</dbReference>
<dbReference type="RefSeq" id="XP_044567653.1">
    <property type="nucleotide sequence ID" value="XM_044701269.1"/>
</dbReference>
<dbReference type="OrthoDB" id="10256529at2759"/>
<dbReference type="InterPro" id="IPR000595">
    <property type="entry name" value="cNMP-bd_dom"/>
</dbReference>